<evidence type="ECO:0000313" key="3">
    <source>
        <dbReference type="EMBL" id="KFD51251.1"/>
    </source>
</evidence>
<evidence type="ECO:0000256" key="1">
    <source>
        <dbReference type="SAM" id="MobiDB-lite"/>
    </source>
</evidence>
<reference evidence="3 4" key="1">
    <citation type="journal article" date="2014" name="Nat. Genet.">
        <title>Genome and transcriptome of the porcine whipworm Trichuris suis.</title>
        <authorList>
            <person name="Jex A.R."/>
            <person name="Nejsum P."/>
            <person name="Schwarz E.M."/>
            <person name="Hu L."/>
            <person name="Young N.D."/>
            <person name="Hall R.S."/>
            <person name="Korhonen P.K."/>
            <person name="Liao S."/>
            <person name="Thamsborg S."/>
            <person name="Xia J."/>
            <person name="Xu P."/>
            <person name="Wang S."/>
            <person name="Scheerlinck J.P."/>
            <person name="Hofmann A."/>
            <person name="Sternberg P.W."/>
            <person name="Wang J."/>
            <person name="Gasser R.B."/>
        </authorList>
    </citation>
    <scope>NUCLEOTIDE SEQUENCE [LARGE SCALE GENOMIC DNA]</scope>
    <source>
        <strain evidence="3">DCEP-RM93M</strain>
    </source>
</reference>
<evidence type="ECO:0000313" key="4">
    <source>
        <dbReference type="Proteomes" id="UP000030764"/>
    </source>
</evidence>
<feature type="compositionally biased region" description="Basic and acidic residues" evidence="1">
    <location>
        <begin position="190"/>
        <end position="199"/>
    </location>
</feature>
<feature type="compositionally biased region" description="Basic residues" evidence="1">
    <location>
        <begin position="224"/>
        <end position="240"/>
    </location>
</feature>
<dbReference type="Proteomes" id="UP000030764">
    <property type="component" value="Unassembled WGS sequence"/>
</dbReference>
<feature type="compositionally biased region" description="Polar residues" evidence="1">
    <location>
        <begin position="212"/>
        <end position="222"/>
    </location>
</feature>
<dbReference type="AlphaFoldDB" id="A0A085M205"/>
<accession>A0A085M205</accession>
<gene>
    <name evidence="3" type="ORF">M513_07851</name>
</gene>
<protein>
    <recommendedName>
        <fullName evidence="2">DUF7041 domain-containing protein</fullName>
    </recommendedName>
</protein>
<organism evidence="3 4">
    <name type="scientific">Trichuris suis</name>
    <name type="common">pig whipworm</name>
    <dbReference type="NCBI Taxonomy" id="68888"/>
    <lineage>
        <taxon>Eukaryota</taxon>
        <taxon>Metazoa</taxon>
        <taxon>Ecdysozoa</taxon>
        <taxon>Nematoda</taxon>
        <taxon>Enoplea</taxon>
        <taxon>Dorylaimia</taxon>
        <taxon>Trichinellida</taxon>
        <taxon>Trichuridae</taxon>
        <taxon>Trichuris</taxon>
    </lineage>
</organism>
<feature type="domain" description="DUF7041" evidence="2">
    <location>
        <begin position="20"/>
        <end position="102"/>
    </location>
</feature>
<dbReference type="EMBL" id="KL363241">
    <property type="protein sequence ID" value="KFD51251.1"/>
    <property type="molecule type" value="Genomic_DNA"/>
</dbReference>
<proteinExistence type="predicted"/>
<evidence type="ECO:0000259" key="2">
    <source>
        <dbReference type="Pfam" id="PF23055"/>
    </source>
</evidence>
<feature type="region of interest" description="Disordered" evidence="1">
    <location>
        <begin position="187"/>
        <end position="240"/>
    </location>
</feature>
<feature type="non-terminal residue" evidence="3">
    <location>
        <position position="281"/>
    </location>
</feature>
<name>A0A085M205_9BILA</name>
<dbReference type="PANTHER" id="PTHR33327">
    <property type="entry name" value="ENDONUCLEASE"/>
    <property type="match status" value="1"/>
</dbReference>
<dbReference type="InterPro" id="IPR055469">
    <property type="entry name" value="DUF7041"/>
</dbReference>
<keyword evidence="4" id="KW-1185">Reference proteome</keyword>
<sequence length="281" mass="31826">MEATADDQVAVQVSAIRVNLPSFVPEDIDTWILMCENLLLDSGVTRQETMFRRVVAKLPPLQFRLIKHLITQRPLPSDCFDQLRKCLWERLALNPAERLRMLESLPSCLGDRRPTELYLELESLYPDDMDHEIIRESFLRWMPATLSILCRGWLKELSLKDVALKADTHWQPAAELAAAVLGESSAQARAADEPCHDPPGDASVSAVGQRRGQPSTGSDSSTSRQHRRRRLQSGRPRPRRGGTYFIDRWCRVHQRYGPDARTCLGNCSFYEDLQGNSAGSQ</sequence>
<dbReference type="Pfam" id="PF23055">
    <property type="entry name" value="DUF7041"/>
    <property type="match status" value="1"/>
</dbReference>
<dbReference type="PANTHER" id="PTHR33327:SF3">
    <property type="entry name" value="RNA-DIRECTED DNA POLYMERASE"/>
    <property type="match status" value="1"/>
</dbReference>